<dbReference type="FunFam" id="1.10.10.10:FF:000057">
    <property type="entry name" value="Heat shock transcription factor 1"/>
    <property type="match status" value="1"/>
</dbReference>
<dbReference type="PANTHER" id="PTHR10015">
    <property type="entry name" value="HEAT SHOCK TRANSCRIPTION FACTOR"/>
    <property type="match status" value="1"/>
</dbReference>
<dbReference type="GO" id="GO:0005634">
    <property type="term" value="C:nucleus"/>
    <property type="evidence" value="ECO:0007669"/>
    <property type="project" value="UniProtKB-SubCell"/>
</dbReference>
<dbReference type="PANTHER" id="PTHR10015:SF436">
    <property type="entry name" value="HEAT STRESS TRANSCRIPTION FACTOR A-1D"/>
    <property type="match status" value="1"/>
</dbReference>
<dbReference type="SMART" id="SM00415">
    <property type="entry name" value="HSF"/>
    <property type="match status" value="1"/>
</dbReference>
<evidence type="ECO:0000256" key="2">
    <source>
        <dbReference type="ARBA" id="ARBA00022553"/>
    </source>
</evidence>
<name>A0ABD1NMU4_9FABA</name>
<dbReference type="InterPro" id="IPR000232">
    <property type="entry name" value="HSF_DNA-bd"/>
</dbReference>
<feature type="region of interest" description="Disordered" evidence="10">
    <location>
        <begin position="201"/>
        <end position="230"/>
    </location>
</feature>
<evidence type="ECO:0000256" key="5">
    <source>
        <dbReference type="ARBA" id="ARBA00023125"/>
    </source>
</evidence>
<evidence type="ECO:0000256" key="9">
    <source>
        <dbReference type="SAM" id="Coils"/>
    </source>
</evidence>
<evidence type="ECO:0000256" key="3">
    <source>
        <dbReference type="ARBA" id="ARBA00023015"/>
    </source>
</evidence>
<feature type="region of interest" description="Disordered" evidence="10">
    <location>
        <begin position="102"/>
        <end position="121"/>
    </location>
</feature>
<keyword evidence="5" id="KW-0238">DNA-binding</keyword>
<dbReference type="AlphaFoldDB" id="A0ABD1NMU4"/>
<dbReference type="PROSITE" id="PS00434">
    <property type="entry name" value="HSF_DOMAIN"/>
    <property type="match status" value="1"/>
</dbReference>
<dbReference type="Proteomes" id="UP001603857">
    <property type="component" value="Unassembled WGS sequence"/>
</dbReference>
<keyword evidence="9" id="KW-0175">Coiled coil</keyword>
<feature type="domain" description="HSF-type DNA-binding" evidence="11">
    <location>
        <begin position="53"/>
        <end position="77"/>
    </location>
</feature>
<evidence type="ECO:0000256" key="6">
    <source>
        <dbReference type="ARBA" id="ARBA00023163"/>
    </source>
</evidence>
<keyword evidence="2" id="KW-0597">Phosphoprotein</keyword>
<dbReference type="InterPro" id="IPR036390">
    <property type="entry name" value="WH_DNA-bd_sf"/>
</dbReference>
<keyword evidence="13" id="KW-1185">Reference proteome</keyword>
<feature type="coiled-coil region" evidence="9">
    <location>
        <begin position="130"/>
        <end position="157"/>
    </location>
</feature>
<dbReference type="SUPFAM" id="SSF46785">
    <property type="entry name" value="Winged helix' DNA-binding domain"/>
    <property type="match status" value="1"/>
</dbReference>
<dbReference type="InterPro" id="IPR036388">
    <property type="entry name" value="WH-like_DNA-bd_sf"/>
</dbReference>
<dbReference type="GO" id="GO:0003677">
    <property type="term" value="F:DNA binding"/>
    <property type="evidence" value="ECO:0007669"/>
    <property type="project" value="UniProtKB-KW"/>
</dbReference>
<reference evidence="12 13" key="1">
    <citation type="submission" date="2024-08" db="EMBL/GenBank/DDBJ databases">
        <title>Insights into the chromosomal genome structure of Flemingia macrophylla.</title>
        <authorList>
            <person name="Ding Y."/>
            <person name="Zhao Y."/>
            <person name="Bi W."/>
            <person name="Wu M."/>
            <person name="Zhao G."/>
            <person name="Gong Y."/>
            <person name="Li W."/>
            <person name="Zhang P."/>
        </authorList>
    </citation>
    <scope>NUCLEOTIDE SEQUENCE [LARGE SCALE GENOMIC DNA]</scope>
    <source>
        <strain evidence="12">DYQJB</strain>
        <tissue evidence="12">Leaf</tissue>
    </source>
</reference>
<keyword evidence="3" id="KW-0805">Transcription regulation</keyword>
<dbReference type="PRINTS" id="PR00056">
    <property type="entry name" value="HSFDOMAIN"/>
</dbReference>
<evidence type="ECO:0000256" key="8">
    <source>
        <dbReference type="ARBA" id="ARBA00061350"/>
    </source>
</evidence>
<evidence type="ECO:0000313" key="12">
    <source>
        <dbReference type="EMBL" id="KAL2349434.1"/>
    </source>
</evidence>
<proteinExistence type="inferred from homology"/>
<evidence type="ECO:0000256" key="10">
    <source>
        <dbReference type="SAM" id="MobiDB-lite"/>
    </source>
</evidence>
<keyword evidence="6" id="KW-0804">Transcription</keyword>
<feature type="compositionally biased region" description="Low complexity" evidence="10">
    <location>
        <begin position="111"/>
        <end position="121"/>
    </location>
</feature>
<evidence type="ECO:0000256" key="1">
    <source>
        <dbReference type="ARBA" id="ARBA00004123"/>
    </source>
</evidence>
<feature type="compositionally biased region" description="Basic and acidic residues" evidence="10">
    <location>
        <begin position="220"/>
        <end position="230"/>
    </location>
</feature>
<sequence>MEGASWNSVCVAPFLGKTYDMVDDPSTDSVVSWGEKNNTFVVWNVAQFATDILPKHFKHNNFSSFVRQLNTYGFRKVDPDRWEFANEGFLRGEKQLLKSISRRKSAHINGSQQPSQGHQSSVQACVEVGKFGLEEEVEILKRDKNVLMQELVRLRQKQLATDNQLQNVGQRVQLMEQRQQHMMSFLAKAMHSPSFIAQFVQQQNESSRHIPGGNKKRRLHSQEEDSLTTKDLHNAVDGHIVKYQSSINEAAKALFSQILQINNSATAESSIKNPDVFLIDDVPSSISLDSSSSSTLVSDVTLSMVSPVSEPTCMEVESQFPVNCMPSSISEVQSSPAVFGFCKSQGMETERSLANHDLNVVGADTRSMGEIDMMSPVLDDVHAAVEADRFSPDADGLSKLPGINDEFWELFFMPSPLTGDTQETKCSSLGCGLTEDQGFPSERENNKQDKIDKIQHVDHLTQQMGLLTSES</sequence>
<dbReference type="Pfam" id="PF00447">
    <property type="entry name" value="HSF_DNA-bind"/>
    <property type="match status" value="1"/>
</dbReference>
<comment type="subcellular location">
    <subcellularLocation>
        <location evidence="1">Nucleus</location>
    </subcellularLocation>
</comment>
<keyword evidence="7" id="KW-0539">Nucleus</keyword>
<protein>
    <recommendedName>
        <fullName evidence="11">HSF-type DNA-binding domain-containing protein</fullName>
    </recommendedName>
</protein>
<keyword evidence="4" id="KW-0346">Stress response</keyword>
<accession>A0ABD1NMU4</accession>
<comment type="caution">
    <text evidence="12">The sequence shown here is derived from an EMBL/GenBank/DDBJ whole genome shotgun (WGS) entry which is preliminary data.</text>
</comment>
<evidence type="ECO:0000313" key="13">
    <source>
        <dbReference type="Proteomes" id="UP001603857"/>
    </source>
</evidence>
<evidence type="ECO:0000256" key="7">
    <source>
        <dbReference type="ARBA" id="ARBA00023242"/>
    </source>
</evidence>
<dbReference type="EMBL" id="JBGMDY010000001">
    <property type="protein sequence ID" value="KAL2349434.1"/>
    <property type="molecule type" value="Genomic_DNA"/>
</dbReference>
<comment type="similarity">
    <text evidence="8">Belongs to the HSF family. Class A subfamily.</text>
</comment>
<evidence type="ECO:0000259" key="11">
    <source>
        <dbReference type="PROSITE" id="PS00434"/>
    </source>
</evidence>
<dbReference type="Gene3D" id="1.10.10.10">
    <property type="entry name" value="Winged helix-like DNA-binding domain superfamily/Winged helix DNA-binding domain"/>
    <property type="match status" value="1"/>
</dbReference>
<gene>
    <name evidence="12" type="ORF">Fmac_003434</name>
</gene>
<evidence type="ECO:0000256" key="4">
    <source>
        <dbReference type="ARBA" id="ARBA00023016"/>
    </source>
</evidence>
<organism evidence="12 13">
    <name type="scientific">Flemingia macrophylla</name>
    <dbReference type="NCBI Taxonomy" id="520843"/>
    <lineage>
        <taxon>Eukaryota</taxon>
        <taxon>Viridiplantae</taxon>
        <taxon>Streptophyta</taxon>
        <taxon>Embryophyta</taxon>
        <taxon>Tracheophyta</taxon>
        <taxon>Spermatophyta</taxon>
        <taxon>Magnoliopsida</taxon>
        <taxon>eudicotyledons</taxon>
        <taxon>Gunneridae</taxon>
        <taxon>Pentapetalae</taxon>
        <taxon>rosids</taxon>
        <taxon>fabids</taxon>
        <taxon>Fabales</taxon>
        <taxon>Fabaceae</taxon>
        <taxon>Papilionoideae</taxon>
        <taxon>50 kb inversion clade</taxon>
        <taxon>NPAAA clade</taxon>
        <taxon>indigoferoid/millettioid clade</taxon>
        <taxon>Phaseoleae</taxon>
        <taxon>Flemingia</taxon>
    </lineage>
</organism>